<comment type="caution">
    <text evidence="10">The sequence shown here is derived from an EMBL/GenBank/DDBJ whole genome shotgun (WGS) entry which is preliminary data.</text>
</comment>
<feature type="signal peptide" evidence="9">
    <location>
        <begin position="1"/>
        <end position="25"/>
    </location>
</feature>
<keyword evidence="4" id="KW-1134">Transmembrane beta strand</keyword>
<keyword evidence="3" id="KW-0813">Transport</keyword>
<evidence type="ECO:0000256" key="6">
    <source>
        <dbReference type="ARBA" id="ARBA00023136"/>
    </source>
</evidence>
<dbReference type="OrthoDB" id="234964at2"/>
<comment type="subcellular location">
    <subcellularLocation>
        <location evidence="1">Cell outer membrane</location>
    </subcellularLocation>
</comment>
<organism evidence="10 11">
    <name type="scientific">Novipirellula aureliae</name>
    <dbReference type="NCBI Taxonomy" id="2527966"/>
    <lineage>
        <taxon>Bacteria</taxon>
        <taxon>Pseudomonadati</taxon>
        <taxon>Planctomycetota</taxon>
        <taxon>Planctomycetia</taxon>
        <taxon>Pirellulales</taxon>
        <taxon>Pirellulaceae</taxon>
        <taxon>Novipirellula</taxon>
    </lineage>
</organism>
<dbReference type="EMBL" id="SJPY01000003">
    <property type="protein sequence ID" value="TWU43041.1"/>
    <property type="molecule type" value="Genomic_DNA"/>
</dbReference>
<dbReference type="RefSeq" id="WP_146599536.1">
    <property type="nucleotide sequence ID" value="NZ_SJPY01000003.1"/>
</dbReference>
<evidence type="ECO:0000313" key="10">
    <source>
        <dbReference type="EMBL" id="TWU43041.1"/>
    </source>
</evidence>
<protein>
    <submittedName>
        <fullName evidence="10">Outer membrane efflux protein</fullName>
    </submittedName>
</protein>
<sequence precursor="true">MRLKRPKLFTAITLATLASAMFATGARGLDAQPSDDSVLEGFQKTQGDDAFQWWNALIKGSILPQPHFVSFDLNTILIDTLNHSPRILGVSNRASMALEQVVQQDAAFDAMMLFETNAGHTNDPVGNTLTTGGPPRSIQDSFSASAGIRRTSRDGTTVDLSQELGTLNSNSLFFSPTDQGNSRLSLSLSRPLLARGGQVYTERLLTNAQIESGISWQEMRRDVEKRIAEVMIAYWELYQSRCHFLQQQKLIERGVEIERVIQGRCDFDSSRIERTKTRGRIARRVDQVIEAEAQVRRQQARLAMLVGSEALAEAESRVEMIPTDLPLAEPFVYDLRSAVLVGLKKRPEVRAAAGQLESAALALRISRNQLLPQLDAVIDGYLAGLNGNYAIFRSFSDQFSNLQPGISAGLQYELPRGNRFARSRNREAMFLYRQRAEELREAIQLTRAEIESAVINVQTAIDQQQSKREMVLTATAEEEILTQRYLLLGGDGSRVGLVLENLLDAQQRRADAERAWVSTQVQYLVSLIELQRAMGNLLVHESIETVRDTCDNQVNLFRISESEHPLPTQPNDYDNSRELIETSEMIDVESAKPVDRFDSSKNTQPQTQSSTVQSPSVGGALHETGLIETIVERGGPQ</sequence>
<dbReference type="InterPro" id="IPR051906">
    <property type="entry name" value="TolC-like"/>
</dbReference>
<dbReference type="AlphaFoldDB" id="A0A5C6E5Z0"/>
<keyword evidence="5" id="KW-0812">Transmembrane</keyword>
<keyword evidence="11" id="KW-1185">Reference proteome</keyword>
<keyword evidence="9" id="KW-0732">Signal</keyword>
<evidence type="ECO:0000256" key="1">
    <source>
        <dbReference type="ARBA" id="ARBA00004442"/>
    </source>
</evidence>
<dbReference type="Gene3D" id="1.20.1600.10">
    <property type="entry name" value="Outer membrane efflux proteins (OEP)"/>
    <property type="match status" value="1"/>
</dbReference>
<dbReference type="GO" id="GO:0009279">
    <property type="term" value="C:cell outer membrane"/>
    <property type="evidence" value="ECO:0007669"/>
    <property type="project" value="UniProtKB-SubCell"/>
</dbReference>
<comment type="similarity">
    <text evidence="2">Belongs to the outer membrane factor (OMF) (TC 1.B.17) family.</text>
</comment>
<reference evidence="10 11" key="1">
    <citation type="submission" date="2019-02" db="EMBL/GenBank/DDBJ databases">
        <title>Deep-cultivation of Planctomycetes and their phenomic and genomic characterization uncovers novel biology.</title>
        <authorList>
            <person name="Wiegand S."/>
            <person name="Jogler M."/>
            <person name="Boedeker C."/>
            <person name="Pinto D."/>
            <person name="Vollmers J."/>
            <person name="Rivas-Marin E."/>
            <person name="Kohn T."/>
            <person name="Peeters S.H."/>
            <person name="Heuer A."/>
            <person name="Rast P."/>
            <person name="Oberbeckmann S."/>
            <person name="Bunk B."/>
            <person name="Jeske O."/>
            <person name="Meyerdierks A."/>
            <person name="Storesund J.E."/>
            <person name="Kallscheuer N."/>
            <person name="Luecker S."/>
            <person name="Lage O.M."/>
            <person name="Pohl T."/>
            <person name="Merkel B.J."/>
            <person name="Hornburger P."/>
            <person name="Mueller R.-W."/>
            <person name="Bruemmer F."/>
            <person name="Labrenz M."/>
            <person name="Spormann A.M."/>
            <person name="Op Den Camp H."/>
            <person name="Overmann J."/>
            <person name="Amann R."/>
            <person name="Jetten M.S.M."/>
            <person name="Mascher T."/>
            <person name="Medema M.H."/>
            <person name="Devos D.P."/>
            <person name="Kaster A.-K."/>
            <person name="Ovreas L."/>
            <person name="Rohde M."/>
            <person name="Galperin M.Y."/>
            <person name="Jogler C."/>
        </authorList>
    </citation>
    <scope>NUCLEOTIDE SEQUENCE [LARGE SCALE GENOMIC DNA]</scope>
    <source>
        <strain evidence="10 11">Q31b</strain>
    </source>
</reference>
<evidence type="ECO:0000256" key="5">
    <source>
        <dbReference type="ARBA" id="ARBA00022692"/>
    </source>
</evidence>
<evidence type="ECO:0000256" key="8">
    <source>
        <dbReference type="SAM" id="MobiDB-lite"/>
    </source>
</evidence>
<name>A0A5C6E5Z0_9BACT</name>
<dbReference type="InterPro" id="IPR003423">
    <property type="entry name" value="OMP_efflux"/>
</dbReference>
<gene>
    <name evidence="10" type="ORF">Q31b_20760</name>
</gene>
<dbReference type="GO" id="GO:1990281">
    <property type="term" value="C:efflux pump complex"/>
    <property type="evidence" value="ECO:0007669"/>
    <property type="project" value="TreeGrafter"/>
</dbReference>
<dbReference type="SUPFAM" id="SSF56954">
    <property type="entry name" value="Outer membrane efflux proteins (OEP)"/>
    <property type="match status" value="1"/>
</dbReference>
<proteinExistence type="inferred from homology"/>
<evidence type="ECO:0000256" key="3">
    <source>
        <dbReference type="ARBA" id="ARBA00022448"/>
    </source>
</evidence>
<feature type="chain" id="PRO_5022926848" evidence="9">
    <location>
        <begin position="26"/>
        <end position="637"/>
    </location>
</feature>
<evidence type="ECO:0000256" key="2">
    <source>
        <dbReference type="ARBA" id="ARBA00007613"/>
    </source>
</evidence>
<dbReference type="Proteomes" id="UP000315471">
    <property type="component" value="Unassembled WGS sequence"/>
</dbReference>
<dbReference type="GO" id="GO:0015288">
    <property type="term" value="F:porin activity"/>
    <property type="evidence" value="ECO:0007669"/>
    <property type="project" value="TreeGrafter"/>
</dbReference>
<dbReference type="PANTHER" id="PTHR30026">
    <property type="entry name" value="OUTER MEMBRANE PROTEIN TOLC"/>
    <property type="match status" value="1"/>
</dbReference>
<evidence type="ECO:0000313" key="11">
    <source>
        <dbReference type="Proteomes" id="UP000315471"/>
    </source>
</evidence>
<keyword evidence="7" id="KW-0998">Cell outer membrane</keyword>
<evidence type="ECO:0000256" key="7">
    <source>
        <dbReference type="ARBA" id="ARBA00023237"/>
    </source>
</evidence>
<feature type="compositionally biased region" description="Basic and acidic residues" evidence="8">
    <location>
        <begin position="590"/>
        <end position="599"/>
    </location>
</feature>
<dbReference type="GO" id="GO:0015562">
    <property type="term" value="F:efflux transmembrane transporter activity"/>
    <property type="evidence" value="ECO:0007669"/>
    <property type="project" value="InterPro"/>
</dbReference>
<accession>A0A5C6E5Z0</accession>
<feature type="compositionally biased region" description="Low complexity" evidence="8">
    <location>
        <begin position="603"/>
        <end position="617"/>
    </location>
</feature>
<dbReference type="Pfam" id="PF02321">
    <property type="entry name" value="OEP"/>
    <property type="match status" value="1"/>
</dbReference>
<keyword evidence="6" id="KW-0472">Membrane</keyword>
<evidence type="ECO:0000256" key="4">
    <source>
        <dbReference type="ARBA" id="ARBA00022452"/>
    </source>
</evidence>
<dbReference type="PANTHER" id="PTHR30026:SF23">
    <property type="entry name" value="TO APRF-PUTATIVE OUTER MEMBRANE EFFLUX PROTEIN OR SECRETED ALKALINE PHOSPHATASE-RELATED"/>
    <property type="match status" value="1"/>
</dbReference>
<evidence type="ECO:0000256" key="9">
    <source>
        <dbReference type="SAM" id="SignalP"/>
    </source>
</evidence>
<feature type="region of interest" description="Disordered" evidence="8">
    <location>
        <begin position="590"/>
        <end position="637"/>
    </location>
</feature>